<keyword evidence="3" id="KW-0378">Hydrolase</keyword>
<dbReference type="PANTHER" id="PTHR46825">
    <property type="entry name" value="D-ALANYL-D-ALANINE-CARBOXYPEPTIDASE/ENDOPEPTIDASE AMPH"/>
    <property type="match status" value="1"/>
</dbReference>
<dbReference type="SUPFAM" id="SSF56601">
    <property type="entry name" value="beta-lactamase/transpeptidase-like"/>
    <property type="match status" value="1"/>
</dbReference>
<evidence type="ECO:0000259" key="1">
    <source>
        <dbReference type="Pfam" id="PF00144"/>
    </source>
</evidence>
<feature type="domain" description="Beta-lactamase-related" evidence="1">
    <location>
        <begin position="14"/>
        <end position="348"/>
    </location>
</feature>
<dbReference type="InterPro" id="IPR001466">
    <property type="entry name" value="Beta-lactam-related"/>
</dbReference>
<dbReference type="GO" id="GO:0016787">
    <property type="term" value="F:hydrolase activity"/>
    <property type="evidence" value="ECO:0007669"/>
    <property type="project" value="UniProtKB-KW"/>
</dbReference>
<dbReference type="Gene3D" id="3.40.710.10">
    <property type="entry name" value="DD-peptidase/beta-lactamase superfamily"/>
    <property type="match status" value="1"/>
</dbReference>
<dbReference type="Pfam" id="PF11954">
    <property type="entry name" value="DUF3471"/>
    <property type="match status" value="1"/>
</dbReference>
<keyword evidence="4" id="KW-1185">Reference proteome</keyword>
<dbReference type="EMBL" id="JAJNBZ010000068">
    <property type="protein sequence ID" value="MCE5173669.1"/>
    <property type="molecule type" value="Genomic_DNA"/>
</dbReference>
<name>A0ABS8YR63_9BACL</name>
<dbReference type="Gene3D" id="2.40.128.600">
    <property type="match status" value="1"/>
</dbReference>
<sequence length="485" mass="54636">MEKSVYLERMSGIAAHIEKTMREFEVPGLAVAVIHKQDVLFRSGFGLRDVARQLPVNTETIFAIGSSAKSFTAMVLAMLVQEGKLEWDAPVKQYWPDFRMHDAVATELITFRDIACHRSGIPNHQFLFYKPELTDRQLLERLRYLEPSLPFRQAWQYSNAMFFIAGCLIESITGTPWEQWVQSNIFTPLGMKNSNFSVAHTTAGANYSLPYDIAKDGIAEIPFTADRAGAAGDINTCVADLAAWVSLQLNQGSFQGHRLLSEELVQELHQPQVVIGPGHLLHFPEMPYSAYGLGWIIDTYRGHKLVHHGGKNNGFTAHVSFMPADEIGIVVLANRDSSYLPDCLAYTLYDQLLAKEPIDWTGRFKQEEAKMRKMIDDMNAPSEPAEPKPSYDPLFPFDDYTGHYHHPAYGGITIHRLGQELSMEYRTLMSGLIPLDQTKFRTEDGAMDVTFARNEEGDIQSLQLPLEPTVSEIVFVKQQNEGDDS</sequence>
<proteinExistence type="predicted"/>
<dbReference type="Pfam" id="PF00144">
    <property type="entry name" value="Beta-lactamase"/>
    <property type="match status" value="1"/>
</dbReference>
<dbReference type="PANTHER" id="PTHR46825:SF15">
    <property type="entry name" value="BETA-LACTAMASE-RELATED DOMAIN-CONTAINING PROTEIN"/>
    <property type="match status" value="1"/>
</dbReference>
<evidence type="ECO:0000313" key="4">
    <source>
        <dbReference type="Proteomes" id="UP001199916"/>
    </source>
</evidence>
<evidence type="ECO:0000259" key="2">
    <source>
        <dbReference type="Pfam" id="PF11954"/>
    </source>
</evidence>
<dbReference type="RefSeq" id="WP_233699569.1">
    <property type="nucleotide sequence ID" value="NZ_JAJNBZ010000068.1"/>
</dbReference>
<reference evidence="3 4" key="1">
    <citation type="submission" date="2021-11" db="EMBL/GenBank/DDBJ databases">
        <title>Draft genome sequence of Paenibacillus profundus YoMME, a new Gram-positive bacteria with exoelectrogenic properties.</title>
        <authorList>
            <person name="Hubenova Y."/>
            <person name="Hubenova E."/>
            <person name="Manasiev Y."/>
            <person name="Peykov S."/>
            <person name="Mitov M."/>
        </authorList>
    </citation>
    <scope>NUCLEOTIDE SEQUENCE [LARGE SCALE GENOMIC DNA]</scope>
    <source>
        <strain evidence="3 4">YoMME</strain>
    </source>
</reference>
<dbReference type="Proteomes" id="UP001199916">
    <property type="component" value="Unassembled WGS sequence"/>
</dbReference>
<dbReference type="InterPro" id="IPR012338">
    <property type="entry name" value="Beta-lactam/transpept-like"/>
</dbReference>
<evidence type="ECO:0000313" key="3">
    <source>
        <dbReference type="EMBL" id="MCE5173669.1"/>
    </source>
</evidence>
<feature type="domain" description="Peptidase S12 Pab87-related C-terminal" evidence="2">
    <location>
        <begin position="396"/>
        <end position="471"/>
    </location>
</feature>
<gene>
    <name evidence="3" type="ORF">LQV63_31065</name>
</gene>
<dbReference type="InterPro" id="IPR021860">
    <property type="entry name" value="Peptidase_S12_Pab87-rel_C"/>
</dbReference>
<dbReference type="InterPro" id="IPR050491">
    <property type="entry name" value="AmpC-like"/>
</dbReference>
<organism evidence="3 4">
    <name type="scientific">Paenibacillus profundus</name>
    <dbReference type="NCBI Taxonomy" id="1173085"/>
    <lineage>
        <taxon>Bacteria</taxon>
        <taxon>Bacillati</taxon>
        <taxon>Bacillota</taxon>
        <taxon>Bacilli</taxon>
        <taxon>Bacillales</taxon>
        <taxon>Paenibacillaceae</taxon>
        <taxon>Paenibacillus</taxon>
    </lineage>
</organism>
<accession>A0ABS8YR63</accession>
<comment type="caution">
    <text evidence="3">The sequence shown here is derived from an EMBL/GenBank/DDBJ whole genome shotgun (WGS) entry which is preliminary data.</text>
</comment>
<protein>
    <submittedName>
        <fullName evidence="3">Serine hydrolase</fullName>
    </submittedName>
</protein>